<reference evidence="1 2" key="1">
    <citation type="submission" date="2016-10" db="EMBL/GenBank/DDBJ databases">
        <authorList>
            <person name="de Groot N.N."/>
        </authorList>
    </citation>
    <scope>NUCLEOTIDE SEQUENCE [LARGE SCALE GENOMIC DNA]</scope>
    <source>
        <strain evidence="1 2">DSM 3857</strain>
    </source>
</reference>
<name>A0A1H8GME5_9RHOB</name>
<gene>
    <name evidence="1" type="ORF">SAMN04488103_10592</name>
</gene>
<proteinExistence type="predicted"/>
<accession>A0A1H8GME5</accession>
<evidence type="ECO:0000313" key="1">
    <source>
        <dbReference type="EMBL" id="SEN44468.1"/>
    </source>
</evidence>
<organism evidence="1 2">
    <name type="scientific">Gemmobacter aquatilis</name>
    <dbReference type="NCBI Taxonomy" id="933059"/>
    <lineage>
        <taxon>Bacteria</taxon>
        <taxon>Pseudomonadati</taxon>
        <taxon>Pseudomonadota</taxon>
        <taxon>Alphaproteobacteria</taxon>
        <taxon>Rhodobacterales</taxon>
        <taxon>Paracoccaceae</taxon>
        <taxon>Gemmobacter</taxon>
    </lineage>
</organism>
<sequence>MIWLIRMARWARHPPSWGRVKLVVGVVLVCLALAGAEYLWGWPDWLTVNRLPRRP</sequence>
<dbReference type="AlphaFoldDB" id="A0A1H8GME5"/>
<dbReference type="Proteomes" id="UP000198761">
    <property type="component" value="Unassembled WGS sequence"/>
</dbReference>
<evidence type="ECO:0000313" key="2">
    <source>
        <dbReference type="Proteomes" id="UP000198761"/>
    </source>
</evidence>
<dbReference type="STRING" id="933059.SAMN04488103_10592"/>
<protein>
    <submittedName>
        <fullName evidence="1">Uncharacterized protein</fullName>
    </submittedName>
</protein>
<keyword evidence="2" id="KW-1185">Reference proteome</keyword>
<dbReference type="RefSeq" id="WP_175482081.1">
    <property type="nucleotide sequence ID" value="NZ_FOCE01000005.1"/>
</dbReference>
<dbReference type="EMBL" id="FOCE01000005">
    <property type="protein sequence ID" value="SEN44468.1"/>
    <property type="molecule type" value="Genomic_DNA"/>
</dbReference>